<feature type="domain" description="OmpR/PhoB-type" evidence="11">
    <location>
        <begin position="123"/>
        <end position="220"/>
    </location>
</feature>
<evidence type="ECO:0000259" key="10">
    <source>
        <dbReference type="PROSITE" id="PS50110"/>
    </source>
</evidence>
<dbReference type="GO" id="GO:0006355">
    <property type="term" value="P:regulation of DNA-templated transcription"/>
    <property type="evidence" value="ECO:0007669"/>
    <property type="project" value="InterPro"/>
</dbReference>
<dbReference type="InterPro" id="IPR001789">
    <property type="entry name" value="Sig_transdc_resp-reg_receiver"/>
</dbReference>
<keyword evidence="3" id="KW-0902">Two-component regulatory system</keyword>
<reference evidence="12 13" key="1">
    <citation type="submission" date="2016-10" db="EMBL/GenBank/DDBJ databases">
        <authorList>
            <person name="de Groot N.N."/>
        </authorList>
    </citation>
    <scope>NUCLEOTIDE SEQUENCE [LARGE SCALE GENOMIC DNA]</scope>
    <source>
        <strain evidence="12 13">SLAS-1</strain>
    </source>
</reference>
<comment type="function">
    <text evidence="7">May play the central regulatory role in sporulation. It may be an element of the effector pathway responsible for the activation of sporulation genes in response to nutritional stress. Spo0A may act in concert with spo0H (a sigma factor) to control the expression of some genes that are critical to the sporulation process.</text>
</comment>
<dbReference type="EMBL" id="FNGO01000016">
    <property type="protein sequence ID" value="SDM09755.1"/>
    <property type="molecule type" value="Genomic_DNA"/>
</dbReference>
<dbReference type="CDD" id="cd17574">
    <property type="entry name" value="REC_OmpR"/>
    <property type="match status" value="1"/>
</dbReference>
<keyword evidence="6" id="KW-0804">Transcription</keyword>
<evidence type="ECO:0000256" key="1">
    <source>
        <dbReference type="ARBA" id="ARBA00018672"/>
    </source>
</evidence>
<gene>
    <name evidence="12" type="ORF">SAMN04488692_11664</name>
</gene>
<dbReference type="PANTHER" id="PTHR48111:SF21">
    <property type="entry name" value="DNA-BINDING DUAL MASTER TRANSCRIPTIONAL REGULATOR RPAA"/>
    <property type="match status" value="1"/>
</dbReference>
<dbReference type="GO" id="GO:0000976">
    <property type="term" value="F:transcription cis-regulatory region binding"/>
    <property type="evidence" value="ECO:0007669"/>
    <property type="project" value="TreeGrafter"/>
</dbReference>
<evidence type="ECO:0000256" key="7">
    <source>
        <dbReference type="ARBA" id="ARBA00024867"/>
    </source>
</evidence>
<dbReference type="Gene3D" id="6.10.250.690">
    <property type="match status" value="1"/>
</dbReference>
<dbReference type="InterPro" id="IPR011006">
    <property type="entry name" value="CheY-like_superfamily"/>
</dbReference>
<dbReference type="AlphaFoldDB" id="A0A1G9QHI3"/>
<dbReference type="Pfam" id="PF00072">
    <property type="entry name" value="Response_reg"/>
    <property type="match status" value="1"/>
</dbReference>
<keyword evidence="2 8" id="KW-0597">Phosphoprotein</keyword>
<dbReference type="SMART" id="SM00862">
    <property type="entry name" value="Trans_reg_C"/>
    <property type="match status" value="1"/>
</dbReference>
<evidence type="ECO:0000256" key="4">
    <source>
        <dbReference type="ARBA" id="ARBA00023015"/>
    </source>
</evidence>
<feature type="domain" description="Response regulatory" evidence="10">
    <location>
        <begin position="2"/>
        <end position="114"/>
    </location>
</feature>
<dbReference type="OrthoDB" id="9802426at2"/>
<dbReference type="GO" id="GO:0005829">
    <property type="term" value="C:cytosol"/>
    <property type="evidence" value="ECO:0007669"/>
    <property type="project" value="TreeGrafter"/>
</dbReference>
<dbReference type="GO" id="GO:0032993">
    <property type="term" value="C:protein-DNA complex"/>
    <property type="evidence" value="ECO:0007669"/>
    <property type="project" value="TreeGrafter"/>
</dbReference>
<evidence type="ECO:0000259" key="11">
    <source>
        <dbReference type="PROSITE" id="PS51755"/>
    </source>
</evidence>
<feature type="DNA-binding region" description="OmpR/PhoB-type" evidence="9">
    <location>
        <begin position="123"/>
        <end position="220"/>
    </location>
</feature>
<evidence type="ECO:0000256" key="5">
    <source>
        <dbReference type="ARBA" id="ARBA00023125"/>
    </source>
</evidence>
<dbReference type="GO" id="GO:0000156">
    <property type="term" value="F:phosphorelay response regulator activity"/>
    <property type="evidence" value="ECO:0007669"/>
    <property type="project" value="TreeGrafter"/>
</dbReference>
<evidence type="ECO:0000256" key="2">
    <source>
        <dbReference type="ARBA" id="ARBA00022553"/>
    </source>
</evidence>
<dbReference type="STRING" id="321763.SAMN04488692_11664"/>
<sequence>MSIFLVEDEDSLAELLEMNLELEGFEVVRFARAETAKAELESSIPELIVLDVNLPGMNGFNFMKEIQDRDYPVIFLTVKSDLEDRLLGFRLGADDYITKPFEVEEFIFRVKAVLRRTGDETEDESLRAGPLVLDKKRHLLLVDGEERELTASQFLVLEKLMANPRQVISREKILRCLWQNELPGTTTRAIDMHINRLRKKLGEHRDCIATVYGAGYKLDVE</sequence>
<keyword evidence="5 9" id="KW-0238">DNA-binding</keyword>
<dbReference type="Proteomes" id="UP000199476">
    <property type="component" value="Unassembled WGS sequence"/>
</dbReference>
<dbReference type="RefSeq" id="WP_089760908.1">
    <property type="nucleotide sequence ID" value="NZ_FNGO01000016.1"/>
</dbReference>
<evidence type="ECO:0000256" key="8">
    <source>
        <dbReference type="PROSITE-ProRule" id="PRU00169"/>
    </source>
</evidence>
<organism evidence="12 13">
    <name type="scientific">Halarsenatibacter silvermanii</name>
    <dbReference type="NCBI Taxonomy" id="321763"/>
    <lineage>
        <taxon>Bacteria</taxon>
        <taxon>Bacillati</taxon>
        <taxon>Bacillota</taxon>
        <taxon>Clostridia</taxon>
        <taxon>Halanaerobiales</taxon>
        <taxon>Halarsenatibacteraceae</taxon>
        <taxon>Halarsenatibacter</taxon>
    </lineage>
</organism>
<dbReference type="InterPro" id="IPR001867">
    <property type="entry name" value="OmpR/PhoB-type_DNA-bd"/>
</dbReference>
<evidence type="ECO:0000313" key="13">
    <source>
        <dbReference type="Proteomes" id="UP000199476"/>
    </source>
</evidence>
<evidence type="ECO:0000256" key="3">
    <source>
        <dbReference type="ARBA" id="ARBA00023012"/>
    </source>
</evidence>
<dbReference type="SUPFAM" id="SSF52172">
    <property type="entry name" value="CheY-like"/>
    <property type="match status" value="1"/>
</dbReference>
<evidence type="ECO:0000256" key="9">
    <source>
        <dbReference type="PROSITE-ProRule" id="PRU01091"/>
    </source>
</evidence>
<dbReference type="Gene3D" id="3.40.50.2300">
    <property type="match status" value="1"/>
</dbReference>
<dbReference type="Pfam" id="PF00486">
    <property type="entry name" value="Trans_reg_C"/>
    <property type="match status" value="1"/>
</dbReference>
<evidence type="ECO:0000256" key="6">
    <source>
        <dbReference type="ARBA" id="ARBA00023163"/>
    </source>
</evidence>
<protein>
    <recommendedName>
        <fullName evidence="1">Stage 0 sporulation protein A homolog</fullName>
    </recommendedName>
</protein>
<dbReference type="SMART" id="SM00448">
    <property type="entry name" value="REC"/>
    <property type="match status" value="1"/>
</dbReference>
<dbReference type="InterPro" id="IPR039420">
    <property type="entry name" value="WalR-like"/>
</dbReference>
<feature type="modified residue" description="4-aspartylphosphate" evidence="8">
    <location>
        <position position="51"/>
    </location>
</feature>
<dbReference type="PROSITE" id="PS51755">
    <property type="entry name" value="OMPR_PHOB"/>
    <property type="match status" value="1"/>
</dbReference>
<dbReference type="SUPFAM" id="SSF46894">
    <property type="entry name" value="C-terminal effector domain of the bipartite response regulators"/>
    <property type="match status" value="1"/>
</dbReference>
<dbReference type="CDD" id="cd00383">
    <property type="entry name" value="trans_reg_C"/>
    <property type="match status" value="1"/>
</dbReference>
<keyword evidence="13" id="KW-1185">Reference proteome</keyword>
<dbReference type="InterPro" id="IPR016032">
    <property type="entry name" value="Sig_transdc_resp-reg_C-effctor"/>
</dbReference>
<dbReference type="PANTHER" id="PTHR48111">
    <property type="entry name" value="REGULATOR OF RPOS"/>
    <property type="match status" value="1"/>
</dbReference>
<evidence type="ECO:0000313" key="12">
    <source>
        <dbReference type="EMBL" id="SDM09755.1"/>
    </source>
</evidence>
<dbReference type="Gene3D" id="1.10.10.10">
    <property type="entry name" value="Winged helix-like DNA-binding domain superfamily/Winged helix DNA-binding domain"/>
    <property type="match status" value="1"/>
</dbReference>
<proteinExistence type="predicted"/>
<name>A0A1G9QHI3_9FIRM</name>
<dbReference type="PROSITE" id="PS50110">
    <property type="entry name" value="RESPONSE_REGULATORY"/>
    <property type="match status" value="1"/>
</dbReference>
<accession>A0A1G9QHI3</accession>
<dbReference type="InterPro" id="IPR036388">
    <property type="entry name" value="WH-like_DNA-bd_sf"/>
</dbReference>
<keyword evidence="4" id="KW-0805">Transcription regulation</keyword>